<evidence type="ECO:0000256" key="4">
    <source>
        <dbReference type="ARBA" id="ARBA00022691"/>
    </source>
</evidence>
<dbReference type="KEGG" id="mcub:MCBB_1681"/>
<dbReference type="GeneID" id="30412518"/>
<keyword evidence="11" id="KW-1185">Reference proteome</keyword>
<name>A0A1D3L3T8_9EURY</name>
<evidence type="ECO:0000256" key="3">
    <source>
        <dbReference type="ARBA" id="ARBA00022679"/>
    </source>
</evidence>
<dbReference type="PANTHER" id="PTHR33841">
    <property type="entry name" value="DNA METHYLTRANSFERASE YEEA-RELATED"/>
    <property type="match status" value="1"/>
</dbReference>
<evidence type="ECO:0000313" key="11">
    <source>
        <dbReference type="Proteomes" id="UP000094707"/>
    </source>
</evidence>
<accession>A0A1D3L3T8</accession>
<dbReference type="Gene3D" id="3.40.50.150">
    <property type="entry name" value="Vaccinia Virus protein VP39"/>
    <property type="match status" value="1"/>
</dbReference>
<evidence type="ECO:0000313" key="10">
    <source>
        <dbReference type="EMBL" id="SCG86236.1"/>
    </source>
</evidence>
<keyword evidence="10" id="KW-0378">Hydrolase</keyword>
<dbReference type="OrthoDB" id="70888at2157"/>
<dbReference type="GO" id="GO:0003677">
    <property type="term" value="F:DNA binding"/>
    <property type="evidence" value="ECO:0007669"/>
    <property type="project" value="UniProtKB-KW"/>
</dbReference>
<evidence type="ECO:0000259" key="9">
    <source>
        <dbReference type="Pfam" id="PF12950"/>
    </source>
</evidence>
<keyword evidence="3" id="KW-0808">Transferase</keyword>
<dbReference type="PRINTS" id="PR00507">
    <property type="entry name" value="N12N6MTFRASE"/>
</dbReference>
<dbReference type="PATRIC" id="fig|129848.4.peg.1720"/>
<dbReference type="RefSeq" id="WP_071907315.1">
    <property type="nucleotide sequence ID" value="NZ_LT607756.1"/>
</dbReference>
<dbReference type="InterPro" id="IPR050953">
    <property type="entry name" value="N4_N6_ade-DNA_methylase"/>
</dbReference>
<proteinExistence type="predicted"/>
<dbReference type="GO" id="GO:0009036">
    <property type="term" value="F:type II site-specific deoxyribonuclease activity"/>
    <property type="evidence" value="ECO:0007669"/>
    <property type="project" value="UniProtKB-EC"/>
</dbReference>
<dbReference type="Pfam" id="PF12950">
    <property type="entry name" value="TaqI_C"/>
    <property type="match status" value="1"/>
</dbReference>
<sequence length="1016" mass="118334">MEAPAEIIELVDKFERNLEAYKNSSYKEEQLKQEFINPFFKALGWDVDNTAGAAPQYRDVIFEDSIKISGGTRAPDYCFTLAGRKMFFVEAKKPSVNIDKDIKPSYQLRRYAWSAKLPLSILTDFEELAVYDSRTTPKKTDRASTGRIKYLTYKDYVDQWDFLYNTFSRDAVFKGDYDKYAESTKKKKGTTLVDDEFLSEIETWRELLAKEIALRNSDLTVEELNYSVQQIIDRIIFLRMAEDRGAEKYGQLQKLLDKQEIYQELCRIWKAADEKYNSGLFHFKEEKGQNSLPDTLTPQLKIKDGTFKQIIKNLYYPDSPYEFSVLSPEILGNVYEQFLGKVIRLTKGHQAKVEEKPEVKKAGGVFYTPQYIVEYIVENTIGQLCKDKTPQKVSELRILDPACGSGSFLLGAYNYLLNWHLIYYSNLKDKNRLKDQIYKGKNDEWHLTIKEKKRILLNNIYGLDIDHQAVEVTKLSLLLKVLEGENKDLLEAQQKLYKERALPNLDDNIKCGNTLIGPEIYDETNFVLTSEDIKRINTFDWETEFREVMKQGGFDAVIGNPPYIRIQAMKEWAPFEVEFYKRNYVSASKGNYDVYVVFVERGLVLLNENGKLGFILPHKFFNAKYGQSLRSLIAEGNNINKIVHFGHEQIFDNATTYTNLLFLTKSVNKSFKFIKIEDLDKWRSSGKCIEGEIDLKKVSSDEWNFIVGKEGELFEKLSEIPTKLGELARIFQGLVTGSDKTFIFEILGIEGQFIKVRDINGLEWVLEQEILKPFIKDVSISTFEYPIPQHCIIFPYDIEGKAELIPSEIMNKKYPNTWKYLKKFKDILRNRERGKWNHERWYAFGRTQNLTQMEEPKIIIQVISKTGKYGYDDSGIYFTGGGNGPYYGIRFLKEDSPYSLHYLQGILSSKVLDFYLHKISSPFRGGYWSYGKRFIEKLPIRNIDFDKQEDVVLHDKMVDLVKQMLQLHKDIDIARTPQNKELIQRQIDATDKHIDKLVYELYGLTEDEIKIIEDAM</sequence>
<dbReference type="InterPro" id="IPR002052">
    <property type="entry name" value="DNA_methylase_N6_adenine_CS"/>
</dbReference>
<feature type="domain" description="Type II methyltransferase M.TaqI-like" evidence="8">
    <location>
        <begin position="458"/>
        <end position="651"/>
    </location>
</feature>
<reference evidence="10 11" key="1">
    <citation type="submission" date="2016-08" db="EMBL/GenBank/DDBJ databases">
        <authorList>
            <person name="Seilhamer J.J."/>
        </authorList>
    </citation>
    <scope>NUCLEOTIDE SEQUENCE [LARGE SCALE GENOMIC DNA]</scope>
    <source>
        <strain evidence="10">Buetzberg</strain>
    </source>
</reference>
<dbReference type="SUPFAM" id="SSF53335">
    <property type="entry name" value="S-adenosyl-L-methionine-dependent methyltransferases"/>
    <property type="match status" value="1"/>
</dbReference>
<evidence type="ECO:0000256" key="1">
    <source>
        <dbReference type="ARBA" id="ARBA00011900"/>
    </source>
</evidence>
<dbReference type="GO" id="GO:0032259">
    <property type="term" value="P:methylation"/>
    <property type="evidence" value="ECO:0007669"/>
    <property type="project" value="UniProtKB-KW"/>
</dbReference>
<dbReference type="AlphaFoldDB" id="A0A1D3L3T8"/>
<feature type="domain" description="TaqI-like C-terminal specificity" evidence="9">
    <location>
        <begin position="820"/>
        <end position="940"/>
    </location>
</feature>
<keyword evidence="5" id="KW-0680">Restriction system</keyword>
<dbReference type="GO" id="GO:0009307">
    <property type="term" value="P:DNA restriction-modification system"/>
    <property type="evidence" value="ECO:0007669"/>
    <property type="project" value="UniProtKB-KW"/>
</dbReference>
<dbReference type="GO" id="GO:0005524">
    <property type="term" value="F:ATP binding"/>
    <property type="evidence" value="ECO:0007669"/>
    <property type="project" value="UniProtKB-KW"/>
</dbReference>
<dbReference type="InterPro" id="IPR025931">
    <property type="entry name" value="TaqI_C"/>
</dbReference>
<organism evidence="10 11">
    <name type="scientific">Methanobacterium congolense</name>
    <dbReference type="NCBI Taxonomy" id="118062"/>
    <lineage>
        <taxon>Archaea</taxon>
        <taxon>Methanobacteriati</taxon>
        <taxon>Methanobacteriota</taxon>
        <taxon>Methanomada group</taxon>
        <taxon>Methanobacteria</taxon>
        <taxon>Methanobacteriales</taxon>
        <taxon>Methanobacteriaceae</taxon>
        <taxon>Methanobacterium</taxon>
    </lineage>
</organism>
<dbReference type="PANTHER" id="PTHR33841:SF1">
    <property type="entry name" value="DNA METHYLTRANSFERASE A"/>
    <property type="match status" value="1"/>
</dbReference>
<evidence type="ECO:0000256" key="6">
    <source>
        <dbReference type="ARBA" id="ARBA00023125"/>
    </source>
</evidence>
<keyword evidence="4" id="KW-0949">S-adenosyl-L-methionine</keyword>
<protein>
    <recommendedName>
        <fullName evidence="1">site-specific DNA-methyltransferase (adenine-specific)</fullName>
        <ecNumber evidence="1">2.1.1.72</ecNumber>
    </recommendedName>
</protein>
<evidence type="ECO:0000256" key="2">
    <source>
        <dbReference type="ARBA" id="ARBA00022603"/>
    </source>
</evidence>
<dbReference type="GO" id="GO:0009007">
    <property type="term" value="F:site-specific DNA-methyltransferase (adenine-specific) activity"/>
    <property type="evidence" value="ECO:0007669"/>
    <property type="project" value="UniProtKB-EC"/>
</dbReference>
<dbReference type="REBASE" id="160313">
    <property type="entry name" value="McuBSORF1681P"/>
</dbReference>
<comment type="catalytic activity">
    <reaction evidence="7">
        <text>a 2'-deoxyadenosine in DNA + S-adenosyl-L-methionine = an N(6)-methyl-2'-deoxyadenosine in DNA + S-adenosyl-L-homocysteine + H(+)</text>
        <dbReference type="Rhea" id="RHEA:15197"/>
        <dbReference type="Rhea" id="RHEA-COMP:12418"/>
        <dbReference type="Rhea" id="RHEA-COMP:12419"/>
        <dbReference type="ChEBI" id="CHEBI:15378"/>
        <dbReference type="ChEBI" id="CHEBI:57856"/>
        <dbReference type="ChEBI" id="CHEBI:59789"/>
        <dbReference type="ChEBI" id="CHEBI:90615"/>
        <dbReference type="ChEBI" id="CHEBI:90616"/>
        <dbReference type="EC" id="2.1.1.72"/>
    </reaction>
</comment>
<dbReference type="GO" id="GO:0009035">
    <property type="term" value="F:type I site-specific deoxyribonuclease activity"/>
    <property type="evidence" value="ECO:0007669"/>
    <property type="project" value="UniProtKB-EC"/>
</dbReference>
<dbReference type="EMBL" id="LT607756">
    <property type="protein sequence ID" value="SCG86236.1"/>
    <property type="molecule type" value="Genomic_DNA"/>
</dbReference>
<keyword evidence="6" id="KW-0238">DNA-binding</keyword>
<evidence type="ECO:0000256" key="5">
    <source>
        <dbReference type="ARBA" id="ARBA00022747"/>
    </source>
</evidence>
<keyword evidence="2" id="KW-0489">Methyltransferase</keyword>
<gene>
    <name evidence="10" type="primary">eco57IR</name>
    <name evidence="10" type="ORF">MCBB_1681</name>
</gene>
<dbReference type="STRING" id="118062.MCBB_1681"/>
<dbReference type="Pfam" id="PF07669">
    <property type="entry name" value="Eco57I"/>
    <property type="match status" value="1"/>
</dbReference>
<dbReference type="Proteomes" id="UP000094707">
    <property type="component" value="Chromosome I"/>
</dbReference>
<dbReference type="EC" id="2.1.1.72" evidence="1"/>
<dbReference type="PROSITE" id="PS00092">
    <property type="entry name" value="N6_MTASE"/>
    <property type="match status" value="1"/>
</dbReference>
<evidence type="ECO:0000259" key="8">
    <source>
        <dbReference type="Pfam" id="PF07669"/>
    </source>
</evidence>
<evidence type="ECO:0000256" key="7">
    <source>
        <dbReference type="ARBA" id="ARBA00047942"/>
    </source>
</evidence>
<dbReference type="InterPro" id="IPR011639">
    <property type="entry name" value="MethylTrfase_TaqI-like_dom"/>
</dbReference>
<dbReference type="InterPro" id="IPR029063">
    <property type="entry name" value="SAM-dependent_MTases_sf"/>
</dbReference>